<keyword evidence="6" id="KW-1185">Reference proteome</keyword>
<reference evidence="5" key="1">
    <citation type="submission" date="2022-06" db="EMBL/GenBank/DDBJ databases">
        <title>Gracilimonas sp. CAU 1638 isolated from sea sediment.</title>
        <authorList>
            <person name="Kim W."/>
        </authorList>
    </citation>
    <scope>NUCLEOTIDE SEQUENCE</scope>
    <source>
        <strain evidence="5">CAU 1638</strain>
    </source>
</reference>
<feature type="domain" description="Photosynthesis system II assembly factor Ycf48/Hcf136-like" evidence="3">
    <location>
        <begin position="130"/>
        <end position="202"/>
    </location>
</feature>
<evidence type="ECO:0000256" key="2">
    <source>
        <dbReference type="ARBA" id="ARBA00023276"/>
    </source>
</evidence>
<feature type="domain" description="Photosynthesis system II assembly factor Ycf48/Hcf136-like" evidence="3">
    <location>
        <begin position="359"/>
        <end position="446"/>
    </location>
</feature>
<dbReference type="RefSeq" id="WP_255133419.1">
    <property type="nucleotide sequence ID" value="NZ_JANDBC010000001.1"/>
</dbReference>
<dbReference type="GO" id="GO:0009523">
    <property type="term" value="C:photosystem II"/>
    <property type="evidence" value="ECO:0007669"/>
    <property type="project" value="UniProtKB-KW"/>
</dbReference>
<dbReference type="SUPFAM" id="SSF110296">
    <property type="entry name" value="Oligoxyloglucan reducing end-specific cellobiohydrolase"/>
    <property type="match status" value="1"/>
</dbReference>
<organism evidence="5 6">
    <name type="scientific">Gracilimonas sediminicola</name>
    <dbReference type="NCBI Taxonomy" id="2952158"/>
    <lineage>
        <taxon>Bacteria</taxon>
        <taxon>Pseudomonadati</taxon>
        <taxon>Balneolota</taxon>
        <taxon>Balneolia</taxon>
        <taxon>Balneolales</taxon>
        <taxon>Balneolaceae</taxon>
        <taxon>Gracilimonas</taxon>
    </lineage>
</organism>
<dbReference type="Gene3D" id="2.130.10.10">
    <property type="entry name" value="YVTN repeat-like/Quinoprotein amine dehydrogenase"/>
    <property type="match status" value="4"/>
</dbReference>
<dbReference type="NCBIfam" id="TIGR04183">
    <property type="entry name" value="Por_Secre_tail"/>
    <property type="match status" value="1"/>
</dbReference>
<dbReference type="PANTHER" id="PTHR47199:SF2">
    <property type="entry name" value="PHOTOSYSTEM II STABILITY_ASSEMBLY FACTOR HCF136, CHLOROPLASTIC"/>
    <property type="match status" value="1"/>
</dbReference>
<dbReference type="Pfam" id="PF14870">
    <property type="entry name" value="PSII_BNR"/>
    <property type="match status" value="4"/>
</dbReference>
<evidence type="ECO:0000256" key="1">
    <source>
        <dbReference type="ARBA" id="ARBA00022531"/>
    </source>
</evidence>
<evidence type="ECO:0000313" key="6">
    <source>
        <dbReference type="Proteomes" id="UP001139125"/>
    </source>
</evidence>
<feature type="domain" description="Photosynthesis system II assembly factor Ycf48/Hcf136-like" evidence="3">
    <location>
        <begin position="456"/>
        <end position="531"/>
    </location>
</feature>
<keyword evidence="1" id="KW-0602">Photosynthesis</keyword>
<evidence type="ECO:0000259" key="4">
    <source>
        <dbReference type="Pfam" id="PF18962"/>
    </source>
</evidence>
<dbReference type="InterPro" id="IPR036278">
    <property type="entry name" value="Sialidase_sf"/>
</dbReference>
<dbReference type="Pfam" id="PF18962">
    <property type="entry name" value="Por_Secre_tail"/>
    <property type="match status" value="1"/>
</dbReference>
<keyword evidence="2" id="KW-0604">Photosystem II</keyword>
<dbReference type="Proteomes" id="UP001139125">
    <property type="component" value="Unassembled WGS sequence"/>
</dbReference>
<protein>
    <submittedName>
        <fullName evidence="5">YCF48-related protein</fullName>
    </submittedName>
</protein>
<dbReference type="GO" id="GO:0015979">
    <property type="term" value="P:photosynthesis"/>
    <property type="evidence" value="ECO:0007669"/>
    <property type="project" value="UniProtKB-KW"/>
</dbReference>
<dbReference type="Gene3D" id="2.60.40.4070">
    <property type="match status" value="1"/>
</dbReference>
<dbReference type="AlphaFoldDB" id="A0A9X2L2B9"/>
<dbReference type="SUPFAM" id="SSF50939">
    <property type="entry name" value="Sialidases"/>
    <property type="match status" value="1"/>
</dbReference>
<feature type="domain" description="Photosynthesis system II assembly factor Ycf48/Hcf136-like" evidence="3">
    <location>
        <begin position="583"/>
        <end position="652"/>
    </location>
</feature>
<dbReference type="InterPro" id="IPR028203">
    <property type="entry name" value="PSII_CF48-like_dom"/>
</dbReference>
<feature type="domain" description="Secretion system C-terminal sorting" evidence="4">
    <location>
        <begin position="676"/>
        <end position="751"/>
    </location>
</feature>
<evidence type="ECO:0000313" key="5">
    <source>
        <dbReference type="EMBL" id="MCP9290914.1"/>
    </source>
</evidence>
<dbReference type="InterPro" id="IPR015943">
    <property type="entry name" value="WD40/YVTN_repeat-like_dom_sf"/>
</dbReference>
<comment type="caution">
    <text evidence="5">The sequence shown here is derived from an EMBL/GenBank/DDBJ whole genome shotgun (WGS) entry which is preliminary data.</text>
</comment>
<accession>A0A9X2L2B9</accession>
<dbReference type="CDD" id="cd15482">
    <property type="entry name" value="Sialidase_non-viral"/>
    <property type="match status" value="1"/>
</dbReference>
<sequence length="755" mass="82011">MHFSGLKLSVLISFIFSFLIVHIASAQHWQSANGNITSADLNEVQLVTDQIAYAIGNTGTILKSTDGGATWTDVSYGDSRNYQGLFFFDAESGFVGGPFTTAGGGSSEMLAKTEDGGQTWDIRSSFNFNNFNDIEFLDPQNGWVASADGEILFTSDGGESWSSVTAGTEDLLDFHIVNDTTFWVAGESGSLYKSIDAGSTWESAIQIDTVSYSGFQNLSSSDDLYNIAFTDDQTGYVIGETYNSGFVGFILKTTDGGTSWSVIDYEFEHLFYDIELGSNGEIILAGGVNNFTETTQNAILHSSDDGATWEVLSDGAGPVTWYDIDEFEGNWLAVGASGATTAFTLADDTLSSGIITGFNIADVSFVNESHGAFVTEERVHGKIFTTTDGGATWENNLTLEGRKDFTAVAYVDNNNIWAIGEDHFTGGSVWLIYHSSDQGSTWNKVEPGVPENEQRSSLEDLQFIDAQIGFIKAEDKLLKTTDGGSAWNAISEPDNISYSDFEMIAFQSEDNGWMAGQETIASTSDGGATWSIQYEEDGFAPEITDIYFFDSSTGYVTKERGDMMKTTDGGENWTELSTLTTFDLNDLHFFSEDSGLVVGEGGRILKTVDGGANFETDYSLTQKDFHAIEFAGNGSGWIVGEKGTIYSTSNRGGIATSNEEPLTGTIPVDVQLHQNYPNPFNPSTNIRYQVPSNSTVSLKVYDMLGREVATLLNTKAQPAGEYEVTFNAGNLSSGMYLYRLQVNQTVVTKKLTLIK</sequence>
<dbReference type="PANTHER" id="PTHR47199">
    <property type="entry name" value="PHOTOSYSTEM II STABILITY/ASSEMBLY FACTOR HCF136, CHLOROPLASTIC"/>
    <property type="match status" value="1"/>
</dbReference>
<gene>
    <name evidence="5" type="ORF">NM125_04900</name>
</gene>
<dbReference type="InterPro" id="IPR026444">
    <property type="entry name" value="Secre_tail"/>
</dbReference>
<proteinExistence type="predicted"/>
<dbReference type="EMBL" id="JANDBC010000001">
    <property type="protein sequence ID" value="MCP9290914.1"/>
    <property type="molecule type" value="Genomic_DNA"/>
</dbReference>
<evidence type="ECO:0000259" key="3">
    <source>
        <dbReference type="Pfam" id="PF14870"/>
    </source>
</evidence>
<name>A0A9X2L2B9_9BACT</name>